<evidence type="ECO:0000256" key="2">
    <source>
        <dbReference type="ARBA" id="ARBA00007935"/>
    </source>
</evidence>
<dbReference type="Pfam" id="PF01032">
    <property type="entry name" value="FecCD"/>
    <property type="match status" value="1"/>
</dbReference>
<evidence type="ECO:0000256" key="8">
    <source>
        <dbReference type="SAM" id="Phobius"/>
    </source>
</evidence>
<evidence type="ECO:0000313" key="9">
    <source>
        <dbReference type="EMBL" id="KJF65260.1"/>
    </source>
</evidence>
<keyword evidence="10" id="KW-1185">Reference proteome</keyword>
<feature type="transmembrane region" description="Helical" evidence="8">
    <location>
        <begin position="306"/>
        <end position="322"/>
    </location>
</feature>
<feature type="transmembrane region" description="Helical" evidence="8">
    <location>
        <begin position="172"/>
        <end position="197"/>
    </location>
</feature>
<evidence type="ECO:0008006" key="11">
    <source>
        <dbReference type="Google" id="ProtNLM"/>
    </source>
</evidence>
<evidence type="ECO:0000256" key="1">
    <source>
        <dbReference type="ARBA" id="ARBA00004651"/>
    </source>
</evidence>
<evidence type="ECO:0000256" key="7">
    <source>
        <dbReference type="ARBA" id="ARBA00023136"/>
    </source>
</evidence>
<keyword evidence="6 8" id="KW-1133">Transmembrane helix</keyword>
<dbReference type="Gene3D" id="1.10.3470.10">
    <property type="entry name" value="ABC transporter involved in vitamin B12 uptake, BtuC"/>
    <property type="match status" value="1"/>
</dbReference>
<comment type="similarity">
    <text evidence="2">Belongs to the binding-protein-dependent transport system permease family. FecCD subfamily.</text>
</comment>
<feature type="transmembrane region" description="Helical" evidence="8">
    <location>
        <begin position="256"/>
        <end position="272"/>
    </location>
</feature>
<dbReference type="SUPFAM" id="SSF81345">
    <property type="entry name" value="ABC transporter involved in vitamin B12 uptake, BtuC"/>
    <property type="match status" value="1"/>
</dbReference>
<evidence type="ECO:0000256" key="5">
    <source>
        <dbReference type="ARBA" id="ARBA00022692"/>
    </source>
</evidence>
<dbReference type="PANTHER" id="PTHR30472:SF25">
    <property type="entry name" value="ABC TRANSPORTER PERMEASE PROTEIN MJ0876-RELATED"/>
    <property type="match status" value="1"/>
</dbReference>
<keyword evidence="5 8" id="KW-0812">Transmembrane</keyword>
<organism evidence="9 10">
    <name type="scientific">Rhizobium nepotum 39/7</name>
    <dbReference type="NCBI Taxonomy" id="1368418"/>
    <lineage>
        <taxon>Bacteria</taxon>
        <taxon>Pseudomonadati</taxon>
        <taxon>Pseudomonadota</taxon>
        <taxon>Alphaproteobacteria</taxon>
        <taxon>Hyphomicrobiales</taxon>
        <taxon>Rhizobiaceae</taxon>
        <taxon>Rhizobium/Agrobacterium group</taxon>
        <taxon>Rhizobium</taxon>
    </lineage>
</organism>
<name>A0ABR5CKL5_9HYPH</name>
<dbReference type="EMBL" id="JWJH01000047">
    <property type="protein sequence ID" value="KJF65260.1"/>
    <property type="molecule type" value="Genomic_DNA"/>
</dbReference>
<feature type="transmembrane region" description="Helical" evidence="8">
    <location>
        <begin position="217"/>
        <end position="235"/>
    </location>
</feature>
<dbReference type="InterPro" id="IPR000522">
    <property type="entry name" value="ABC_transptr_permease_BtuC"/>
</dbReference>
<keyword evidence="4" id="KW-1003">Cell membrane</keyword>
<evidence type="ECO:0000256" key="3">
    <source>
        <dbReference type="ARBA" id="ARBA00022448"/>
    </source>
</evidence>
<dbReference type="Proteomes" id="UP000052068">
    <property type="component" value="Unassembled WGS sequence"/>
</dbReference>
<feature type="transmembrane region" description="Helical" evidence="8">
    <location>
        <begin position="334"/>
        <end position="354"/>
    </location>
</feature>
<protein>
    <recommendedName>
        <fullName evidence="11">Iron ABC transporter permease</fullName>
    </recommendedName>
</protein>
<evidence type="ECO:0000256" key="6">
    <source>
        <dbReference type="ARBA" id="ARBA00022989"/>
    </source>
</evidence>
<feature type="transmembrane region" description="Helical" evidence="8">
    <location>
        <begin position="116"/>
        <end position="136"/>
    </location>
</feature>
<keyword evidence="7 8" id="KW-0472">Membrane</keyword>
<reference evidence="9 10" key="1">
    <citation type="submission" date="2015-03" db="EMBL/GenBank/DDBJ databases">
        <title>Draft Genome Sequences of Agrobacterium nepotum Strain 39/7T (= CFBP 7436T = LMG 26435T) and Agrobacterium sp. Strain KFB 330 (= CFBP 8308 = LMG 28674).</title>
        <authorList>
            <person name="Kuzmanovic N."/>
            <person name="Pulawska J."/>
            <person name="Obradovic A."/>
        </authorList>
    </citation>
    <scope>NUCLEOTIDE SEQUENCE [LARGE SCALE GENOMIC DNA]</scope>
    <source>
        <strain evidence="9 10">39/7</strain>
    </source>
</reference>
<feature type="transmembrane region" description="Helical" evidence="8">
    <location>
        <begin position="278"/>
        <end position="299"/>
    </location>
</feature>
<feature type="transmembrane region" description="Helical" evidence="8">
    <location>
        <begin position="84"/>
        <end position="104"/>
    </location>
</feature>
<proteinExistence type="inferred from homology"/>
<comment type="subcellular location">
    <subcellularLocation>
        <location evidence="1">Cell membrane</location>
        <topology evidence="1">Multi-pass membrane protein</topology>
    </subcellularLocation>
</comment>
<dbReference type="PANTHER" id="PTHR30472">
    <property type="entry name" value="FERRIC ENTEROBACTIN TRANSPORT SYSTEM PERMEASE PROTEIN"/>
    <property type="match status" value="1"/>
</dbReference>
<dbReference type="InterPro" id="IPR037294">
    <property type="entry name" value="ABC_BtuC-like"/>
</dbReference>
<comment type="caution">
    <text evidence="9">The sequence shown here is derived from an EMBL/GenBank/DDBJ whole genome shotgun (WGS) entry which is preliminary data.</text>
</comment>
<gene>
    <name evidence="9" type="ORF">RS75_24130</name>
</gene>
<accession>A0ABR5CKL5</accession>
<dbReference type="CDD" id="cd06550">
    <property type="entry name" value="TM_ABC_iron-siderophores_like"/>
    <property type="match status" value="1"/>
</dbReference>
<feature type="transmembrane region" description="Helical" evidence="8">
    <location>
        <begin position="142"/>
        <end position="165"/>
    </location>
</feature>
<feature type="transmembrane region" description="Helical" evidence="8">
    <location>
        <begin position="25"/>
        <end position="44"/>
    </location>
</feature>
<sequence length="360" mass="38077">MNMAFAGRKDVVLSRDSIHRHRRTAFWIFVSIAFLIALAVYATLSGTSSYSLSELYRLSYAKLLGIELAREDERLTNVLLQLRLPRVLLAIFAGAILSLSGAAMQGLLRNPLVSPYTLGLSPAAAFGAALAILVAQTNGTSVGITISLSAIAFSLACSLIVLGLASAKSMNITVLILLGTALTAIFSALTSGLQYIANDEALAAITRWTFGSVNEARWTHVGVLAATILIITPYFQLKAGQVNSLAFAGDDTAKSLGVNVNLLRVSLIFLAVSGSSLVVSFIGVVGFVGLVAPHIARLIVGSDHRFLFPFSMVTGGGLLLLADTVGRMILPPRVIPVGIVVALVGAPLFIYLILRKRNTL</sequence>
<evidence type="ECO:0000313" key="10">
    <source>
        <dbReference type="Proteomes" id="UP000052068"/>
    </source>
</evidence>
<evidence type="ECO:0000256" key="4">
    <source>
        <dbReference type="ARBA" id="ARBA00022475"/>
    </source>
</evidence>
<keyword evidence="3" id="KW-0813">Transport</keyword>